<reference evidence="3 4" key="1">
    <citation type="submission" date="2016-09" db="EMBL/GenBank/DDBJ databases">
        <authorList>
            <consortium name="Pathogen Informatics"/>
        </authorList>
    </citation>
    <scope>NUCLEOTIDE SEQUENCE [LARGE SCALE GENOMIC DNA]</scope>
</reference>
<protein>
    <submittedName>
        <fullName evidence="3">Rifin PIR protein, putative</fullName>
    </submittedName>
</protein>
<evidence type="ECO:0000256" key="1">
    <source>
        <dbReference type="SAM" id="Phobius"/>
    </source>
</evidence>
<dbReference type="AlphaFoldDB" id="A0A2P9DMW7"/>
<gene>
    <name evidence="3" type="ORF">PRG01_1400400</name>
</gene>
<dbReference type="VEuPathDB" id="PlasmoDB:PRCDC_0050700"/>
<dbReference type="InterPro" id="IPR006373">
    <property type="entry name" value="VSA_Rifin"/>
</dbReference>
<evidence type="ECO:0000313" key="4">
    <source>
        <dbReference type="Proteomes" id="UP000240500"/>
    </source>
</evidence>
<organism evidence="3 4">
    <name type="scientific">Plasmodium reichenowi</name>
    <dbReference type="NCBI Taxonomy" id="5854"/>
    <lineage>
        <taxon>Eukaryota</taxon>
        <taxon>Sar</taxon>
        <taxon>Alveolata</taxon>
        <taxon>Apicomplexa</taxon>
        <taxon>Aconoidasida</taxon>
        <taxon>Haemosporida</taxon>
        <taxon>Plasmodiidae</taxon>
        <taxon>Plasmodium</taxon>
        <taxon>Plasmodium (Laverania)</taxon>
    </lineage>
</organism>
<keyword evidence="1" id="KW-0812">Transmembrane</keyword>
<feature type="signal peptide" evidence="2">
    <location>
        <begin position="1"/>
        <end position="22"/>
    </location>
</feature>
<dbReference type="EMBL" id="LT969577">
    <property type="protein sequence ID" value="SOV82389.1"/>
    <property type="molecule type" value="Genomic_DNA"/>
</dbReference>
<dbReference type="NCBIfam" id="TIGR01477">
    <property type="entry name" value="RIFIN"/>
    <property type="match status" value="1"/>
</dbReference>
<dbReference type="Pfam" id="PF02009">
    <property type="entry name" value="RIFIN"/>
    <property type="match status" value="1"/>
</dbReference>
<proteinExistence type="predicted"/>
<name>A0A2P9DMW7_PLARE</name>
<sequence length="337" mass="38115">MKLNYTHILLFSLLLNILLLSSEVHNQRNHNSTTYHTPKIPTNRSLCECELYAPANYDNDQEMKVVMENFNKQTQQRLREYDERMKTTRQKCKEQCDKEIQKIILKDKIEKELTEKLGALKTDIRTEDIPTCFCEKSLAGKTEKVCLNCGKNMGGVASGWGLLSGIGYVAWTNYVTQKAMQKGIEKGIATVVSQLEDLADHFVSSRIDILGMITPETYRCPQALTTSIYGEIQKVCVGNIAKKPLICTRVGLNNDPFWYRPNVLRATTEGASAAKIAEATEVAKYTSTTSSLTTAITASVIAIVVIVSIMVIIYLILRYRRKKKIKKKLQYVKLLEE</sequence>
<accession>A0A2P9DMW7</accession>
<dbReference type="Proteomes" id="UP000240500">
    <property type="component" value="Chromosome 14"/>
</dbReference>
<feature type="chain" id="PRO_5015136230" evidence="2">
    <location>
        <begin position="23"/>
        <end position="337"/>
    </location>
</feature>
<dbReference type="VEuPathDB" id="PlasmoDB:PRG01_1400400"/>
<evidence type="ECO:0000256" key="2">
    <source>
        <dbReference type="SAM" id="SignalP"/>
    </source>
</evidence>
<keyword evidence="1" id="KW-0472">Membrane</keyword>
<feature type="transmembrane region" description="Helical" evidence="1">
    <location>
        <begin position="295"/>
        <end position="317"/>
    </location>
</feature>
<dbReference type="OrthoDB" id="379167at2759"/>
<keyword evidence="2" id="KW-0732">Signal</keyword>
<evidence type="ECO:0000313" key="3">
    <source>
        <dbReference type="EMBL" id="SOV82389.1"/>
    </source>
</evidence>
<keyword evidence="1" id="KW-1133">Transmembrane helix</keyword>